<name>A0AAD8H1Q8_9APIA</name>
<dbReference type="InterPro" id="IPR031052">
    <property type="entry name" value="FHY3/FAR1"/>
</dbReference>
<dbReference type="PANTHER" id="PTHR31669:SF304">
    <property type="entry name" value="PROTEIN FAR1-RELATED SEQUENCE"/>
    <property type="match status" value="1"/>
</dbReference>
<keyword evidence="1" id="KW-0539">Nucleus</keyword>
<evidence type="ECO:0000313" key="3">
    <source>
        <dbReference type="Proteomes" id="UP001237642"/>
    </source>
</evidence>
<organism evidence="2 3">
    <name type="scientific">Heracleum sosnowskyi</name>
    <dbReference type="NCBI Taxonomy" id="360622"/>
    <lineage>
        <taxon>Eukaryota</taxon>
        <taxon>Viridiplantae</taxon>
        <taxon>Streptophyta</taxon>
        <taxon>Embryophyta</taxon>
        <taxon>Tracheophyta</taxon>
        <taxon>Spermatophyta</taxon>
        <taxon>Magnoliopsida</taxon>
        <taxon>eudicotyledons</taxon>
        <taxon>Gunneridae</taxon>
        <taxon>Pentapetalae</taxon>
        <taxon>asterids</taxon>
        <taxon>campanulids</taxon>
        <taxon>Apiales</taxon>
        <taxon>Apiaceae</taxon>
        <taxon>Apioideae</taxon>
        <taxon>apioid superclade</taxon>
        <taxon>Tordylieae</taxon>
        <taxon>Tordyliinae</taxon>
        <taxon>Heracleum</taxon>
    </lineage>
</organism>
<dbReference type="GO" id="GO:0008270">
    <property type="term" value="F:zinc ion binding"/>
    <property type="evidence" value="ECO:0007669"/>
    <property type="project" value="UniProtKB-UniRule"/>
</dbReference>
<comment type="subcellular location">
    <subcellularLocation>
        <location evidence="1">Nucleus</location>
    </subcellularLocation>
</comment>
<comment type="function">
    <text evidence="1">Putative transcription activator involved in regulating light control of development.</text>
</comment>
<evidence type="ECO:0000313" key="2">
    <source>
        <dbReference type="EMBL" id="KAK1358839.1"/>
    </source>
</evidence>
<accession>A0AAD8H1Q8</accession>
<dbReference type="AlphaFoldDB" id="A0AAD8H1Q8"/>
<keyword evidence="3" id="KW-1185">Reference proteome</keyword>
<proteinExistence type="inferred from homology"/>
<keyword evidence="1" id="KW-0862">Zinc</keyword>
<comment type="caution">
    <text evidence="2">The sequence shown here is derived from an EMBL/GenBank/DDBJ whole genome shotgun (WGS) entry which is preliminary data.</text>
</comment>
<keyword evidence="1" id="KW-0863">Zinc-finger</keyword>
<reference evidence="2" key="1">
    <citation type="submission" date="2023-02" db="EMBL/GenBank/DDBJ databases">
        <title>Genome of toxic invasive species Heracleum sosnowskyi carries increased number of genes despite the absence of recent whole-genome duplications.</title>
        <authorList>
            <person name="Schelkunov M."/>
            <person name="Shtratnikova V."/>
            <person name="Makarenko M."/>
            <person name="Klepikova A."/>
            <person name="Omelchenko D."/>
            <person name="Novikova G."/>
            <person name="Obukhova E."/>
            <person name="Bogdanov V."/>
            <person name="Penin A."/>
            <person name="Logacheva M."/>
        </authorList>
    </citation>
    <scope>NUCLEOTIDE SEQUENCE</scope>
    <source>
        <strain evidence="2">Hsosn_3</strain>
        <tissue evidence="2">Leaf</tissue>
    </source>
</reference>
<reference evidence="2" key="2">
    <citation type="submission" date="2023-05" db="EMBL/GenBank/DDBJ databases">
        <authorList>
            <person name="Schelkunov M.I."/>
        </authorList>
    </citation>
    <scope>NUCLEOTIDE SEQUENCE</scope>
    <source>
        <strain evidence="2">Hsosn_3</strain>
        <tissue evidence="2">Leaf</tissue>
    </source>
</reference>
<dbReference type="GO" id="GO:0005634">
    <property type="term" value="C:nucleus"/>
    <property type="evidence" value="ECO:0007669"/>
    <property type="project" value="UniProtKB-SubCell"/>
</dbReference>
<dbReference type="GO" id="GO:0006355">
    <property type="term" value="P:regulation of DNA-templated transcription"/>
    <property type="evidence" value="ECO:0007669"/>
    <property type="project" value="UniProtKB-UniRule"/>
</dbReference>
<protein>
    <recommendedName>
        <fullName evidence="1">Protein FAR1-RELATED SEQUENCE</fullName>
    </recommendedName>
</protein>
<dbReference type="Proteomes" id="UP001237642">
    <property type="component" value="Unassembled WGS sequence"/>
</dbReference>
<gene>
    <name evidence="2" type="ORF">POM88_043313</name>
</gene>
<evidence type="ECO:0000256" key="1">
    <source>
        <dbReference type="RuleBase" id="RU367018"/>
    </source>
</evidence>
<dbReference type="PANTHER" id="PTHR31669">
    <property type="entry name" value="PROTEIN FAR1-RELATED SEQUENCE 10-RELATED"/>
    <property type="match status" value="1"/>
</dbReference>
<keyword evidence="1" id="KW-0479">Metal-binding</keyword>
<sequence length="257" mass="28951">MEHQSELTPKLIEDCQILDHSRSKNSKSENLQDAYIDELDIDSGAEASVMPHEGMLFQSHDEASVKPHEGVKSSQRSESMNSFFNGYVNSNTPLSEFVEQYKKAIISHRDAAKKEDLISMTTTPDLTDMHSLEAHAGKVYCRNIFKLFQNEFMQIFHCQHNKKVVTGVETTYEADYDRLCVPQDPNRIPLVVSRDKTWLRALWVSTCSEMIQRQHAKNAKRLTELAARASYNGCPLGCFFRAEGQGLGSATSGAQAD</sequence>
<dbReference type="EMBL" id="JAUIZM010000010">
    <property type="protein sequence ID" value="KAK1358839.1"/>
    <property type="molecule type" value="Genomic_DNA"/>
</dbReference>
<comment type="similarity">
    <text evidence="1">Belongs to the FHY3/FAR1 family.</text>
</comment>